<dbReference type="Gene3D" id="1.10.10.10">
    <property type="entry name" value="Winged helix-like DNA-binding domain superfamily/Winged helix DNA-binding domain"/>
    <property type="match status" value="1"/>
</dbReference>
<dbReference type="InterPro" id="IPR005149">
    <property type="entry name" value="Tscrpt_reg_PadR_N"/>
</dbReference>
<proteinExistence type="predicted"/>
<gene>
    <name evidence="2" type="ORF">SDC9_129066</name>
</gene>
<dbReference type="PANTHER" id="PTHR33169:SF25">
    <property type="entry name" value="DNA-BINDING PROTEIN YIZB-RELATED"/>
    <property type="match status" value="1"/>
</dbReference>
<evidence type="ECO:0000313" key="2">
    <source>
        <dbReference type="EMBL" id="MPM82008.1"/>
    </source>
</evidence>
<sequence>MELNKEALKGHIDTLILSILNKDDCYGYEIAKKVRIKCNNTFELKEGTMYLALKRMESKSLVESYLGVESGVGGRRKYYKITEEGKEALTIKKKEWYFIQNIMNSFLEEEN</sequence>
<dbReference type="InterPro" id="IPR052509">
    <property type="entry name" value="Metal_resp_DNA-bind_regulator"/>
</dbReference>
<evidence type="ECO:0000259" key="1">
    <source>
        <dbReference type="Pfam" id="PF03551"/>
    </source>
</evidence>
<name>A0A645CYS7_9ZZZZ</name>
<feature type="domain" description="Transcription regulator PadR N-terminal" evidence="1">
    <location>
        <begin position="16"/>
        <end position="90"/>
    </location>
</feature>
<accession>A0A645CYS7</accession>
<dbReference type="Pfam" id="PF03551">
    <property type="entry name" value="PadR"/>
    <property type="match status" value="1"/>
</dbReference>
<comment type="caution">
    <text evidence="2">The sequence shown here is derived from an EMBL/GenBank/DDBJ whole genome shotgun (WGS) entry which is preliminary data.</text>
</comment>
<dbReference type="PANTHER" id="PTHR33169">
    <property type="entry name" value="PADR-FAMILY TRANSCRIPTIONAL REGULATOR"/>
    <property type="match status" value="1"/>
</dbReference>
<reference evidence="2" key="1">
    <citation type="submission" date="2019-08" db="EMBL/GenBank/DDBJ databases">
        <authorList>
            <person name="Kucharzyk K."/>
            <person name="Murdoch R.W."/>
            <person name="Higgins S."/>
            <person name="Loffler F."/>
        </authorList>
    </citation>
    <scope>NUCLEOTIDE SEQUENCE</scope>
</reference>
<dbReference type="InterPro" id="IPR036390">
    <property type="entry name" value="WH_DNA-bd_sf"/>
</dbReference>
<organism evidence="2">
    <name type="scientific">bioreactor metagenome</name>
    <dbReference type="NCBI Taxonomy" id="1076179"/>
    <lineage>
        <taxon>unclassified sequences</taxon>
        <taxon>metagenomes</taxon>
        <taxon>ecological metagenomes</taxon>
    </lineage>
</organism>
<dbReference type="AlphaFoldDB" id="A0A645CYS7"/>
<dbReference type="InterPro" id="IPR036388">
    <property type="entry name" value="WH-like_DNA-bd_sf"/>
</dbReference>
<dbReference type="SUPFAM" id="SSF46785">
    <property type="entry name" value="Winged helix' DNA-binding domain"/>
    <property type="match status" value="1"/>
</dbReference>
<dbReference type="EMBL" id="VSSQ01031206">
    <property type="protein sequence ID" value="MPM82008.1"/>
    <property type="molecule type" value="Genomic_DNA"/>
</dbReference>
<protein>
    <recommendedName>
        <fullName evidence="1">Transcription regulator PadR N-terminal domain-containing protein</fullName>
    </recommendedName>
</protein>